<dbReference type="InterPro" id="IPR051704">
    <property type="entry name" value="FAD_aromatic-hydroxylase"/>
</dbReference>
<evidence type="ECO:0000256" key="1">
    <source>
        <dbReference type="SAM" id="MobiDB-lite"/>
    </source>
</evidence>
<evidence type="ECO:0000259" key="2">
    <source>
        <dbReference type="Pfam" id="PF01494"/>
    </source>
</evidence>
<feature type="domain" description="FAD-binding" evidence="2">
    <location>
        <begin position="33"/>
        <end position="257"/>
    </location>
</feature>
<gene>
    <name evidence="3" type="ORF">OG626_06865</name>
</gene>
<dbReference type="SUPFAM" id="SSF51905">
    <property type="entry name" value="FAD/NAD(P)-binding domain"/>
    <property type="match status" value="1"/>
</dbReference>
<dbReference type="InterPro" id="IPR002938">
    <property type="entry name" value="FAD-bd"/>
</dbReference>
<keyword evidence="3" id="KW-0560">Oxidoreductase</keyword>
<dbReference type="GO" id="GO:0004497">
    <property type="term" value="F:monooxygenase activity"/>
    <property type="evidence" value="ECO:0007669"/>
    <property type="project" value="UniProtKB-KW"/>
</dbReference>
<organism evidence="3">
    <name type="scientific">Streptomyces sp. NBC_01401</name>
    <dbReference type="NCBI Taxonomy" id="2903854"/>
    <lineage>
        <taxon>Bacteria</taxon>
        <taxon>Bacillati</taxon>
        <taxon>Actinomycetota</taxon>
        <taxon>Actinomycetes</taxon>
        <taxon>Kitasatosporales</taxon>
        <taxon>Streptomycetaceae</taxon>
        <taxon>Streptomyces</taxon>
    </lineage>
</organism>
<sequence length="312" mass="33850">MSTGTGTGTSAGTGTGTGTSAGKIAGSGKQPLRVLVAGGGVAGQALAFWLTRGGHRVTVAERFPALRATGAQVDLRGQGIEAISRMGLIDAVRGALVDEAGVAFVDERGRARATIMANTSGKGRQTLTSEYEIMRGDLVRILDDATKDDTEYVFGTSVDGFEQDEHKVVAHFSDGSSGEFDLLIGADGQGSRIRRALLPQGFDPYWRVGMHMAYWFVPRIPSDSNIRDTYMAPGGRQIMRRSHNPTETQAYFVMREESDEASAIHRAPVERQQEFWADRFRDAGWQTGRFVDGMGTSPSFYSQEIVQVRTDT</sequence>
<dbReference type="AlphaFoldDB" id="A0AAU3GN84"/>
<dbReference type="EMBL" id="CP109535">
    <property type="protein sequence ID" value="WTY94641.1"/>
    <property type="molecule type" value="Genomic_DNA"/>
</dbReference>
<name>A0AAU3GN84_9ACTN</name>
<protein>
    <submittedName>
        <fullName evidence="3">FAD-dependent monooxygenase</fullName>
    </submittedName>
</protein>
<dbReference type="GO" id="GO:0071949">
    <property type="term" value="F:FAD binding"/>
    <property type="evidence" value="ECO:0007669"/>
    <property type="project" value="InterPro"/>
</dbReference>
<keyword evidence="3" id="KW-0503">Monooxygenase</keyword>
<dbReference type="InterPro" id="IPR036188">
    <property type="entry name" value="FAD/NAD-bd_sf"/>
</dbReference>
<proteinExistence type="predicted"/>
<accession>A0AAU3GN84</accession>
<dbReference type="Pfam" id="PF01494">
    <property type="entry name" value="FAD_binding_3"/>
    <property type="match status" value="1"/>
</dbReference>
<dbReference type="PANTHER" id="PTHR46865">
    <property type="entry name" value="OXIDOREDUCTASE-RELATED"/>
    <property type="match status" value="1"/>
</dbReference>
<dbReference type="Gene3D" id="3.50.50.60">
    <property type="entry name" value="FAD/NAD(P)-binding domain"/>
    <property type="match status" value="1"/>
</dbReference>
<dbReference type="PANTHER" id="PTHR46865:SF2">
    <property type="entry name" value="MONOOXYGENASE"/>
    <property type="match status" value="1"/>
</dbReference>
<feature type="compositionally biased region" description="Gly residues" evidence="1">
    <location>
        <begin position="1"/>
        <end position="19"/>
    </location>
</feature>
<reference evidence="3" key="1">
    <citation type="submission" date="2022-10" db="EMBL/GenBank/DDBJ databases">
        <title>The complete genomes of actinobacterial strains from the NBC collection.</title>
        <authorList>
            <person name="Joergensen T.S."/>
            <person name="Alvarez Arevalo M."/>
            <person name="Sterndorff E.B."/>
            <person name="Faurdal D."/>
            <person name="Vuksanovic O."/>
            <person name="Mourched A.-S."/>
            <person name="Charusanti P."/>
            <person name="Shaw S."/>
            <person name="Blin K."/>
            <person name="Weber T."/>
        </authorList>
    </citation>
    <scope>NUCLEOTIDE SEQUENCE</scope>
    <source>
        <strain evidence="3">NBC_01401</strain>
    </source>
</reference>
<feature type="region of interest" description="Disordered" evidence="1">
    <location>
        <begin position="1"/>
        <end position="26"/>
    </location>
</feature>
<evidence type="ECO:0000313" key="3">
    <source>
        <dbReference type="EMBL" id="WTY94641.1"/>
    </source>
</evidence>
<dbReference type="PRINTS" id="PR00420">
    <property type="entry name" value="RNGMNOXGNASE"/>
</dbReference>